<evidence type="ECO:0000313" key="6">
    <source>
        <dbReference type="RefSeq" id="XP_029654055.1"/>
    </source>
</evidence>
<keyword evidence="1 3" id="KW-0732">Signal</keyword>
<evidence type="ECO:0000256" key="1">
    <source>
        <dbReference type="ARBA" id="ARBA00022729"/>
    </source>
</evidence>
<dbReference type="InterPro" id="IPR015816">
    <property type="entry name" value="Vitellinogen_b-sht_N"/>
</dbReference>
<sequence>MDYFAVIVVVAAVVTGGQAGTIKRNHGNQEQICATNCLGTRKFNYEVGSSYEYDYNAQTTTKMNGASHDGASFSLNARVVFEPVTKCDMVMMLNNVRVTNMDYAPEGQQFSDALMKQGLRFSFQDGKIEEVCPMSEEPTWVLNIKRGILSAFQNTMDDLDRDVNITETDVVGSVVTEYKVQDIYRVLRPSIRAQTDLLSCSDPRVLPHCHAFQSNTQCPL</sequence>
<feature type="non-terminal residue" evidence="6">
    <location>
        <position position="220"/>
    </location>
</feature>
<dbReference type="RefSeq" id="XP_029654055.1">
    <property type="nucleotide sequence ID" value="XM_029798195.2"/>
</dbReference>
<keyword evidence="2" id="KW-0758">Storage protein</keyword>
<protein>
    <submittedName>
        <fullName evidence="6">Vitellogenin-like</fullName>
    </submittedName>
</protein>
<evidence type="ECO:0000259" key="4">
    <source>
        <dbReference type="Pfam" id="PF01347"/>
    </source>
</evidence>
<reference evidence="6" key="1">
    <citation type="submission" date="2025-08" db="UniProtKB">
        <authorList>
            <consortium name="RefSeq"/>
        </authorList>
    </citation>
    <scope>IDENTIFICATION</scope>
</reference>
<dbReference type="KEGG" id="osn:115227323"/>
<feature type="domain" description="Vitellogenin" evidence="4">
    <location>
        <begin position="45"/>
        <end position="200"/>
    </location>
</feature>
<feature type="signal peptide" evidence="3">
    <location>
        <begin position="1"/>
        <end position="19"/>
    </location>
</feature>
<dbReference type="InterPro" id="IPR050733">
    <property type="entry name" value="Vitellogenin/Apolipophorin"/>
</dbReference>
<proteinExistence type="predicted"/>
<dbReference type="GO" id="GO:0005319">
    <property type="term" value="F:lipid transporter activity"/>
    <property type="evidence" value="ECO:0007669"/>
    <property type="project" value="InterPro"/>
</dbReference>
<dbReference type="AlphaFoldDB" id="A0A6P7TVV5"/>
<organism evidence="5 6">
    <name type="scientific">Octopus sinensis</name>
    <name type="common">East Asian common octopus</name>
    <dbReference type="NCBI Taxonomy" id="2607531"/>
    <lineage>
        <taxon>Eukaryota</taxon>
        <taxon>Metazoa</taxon>
        <taxon>Spiralia</taxon>
        <taxon>Lophotrochozoa</taxon>
        <taxon>Mollusca</taxon>
        <taxon>Cephalopoda</taxon>
        <taxon>Coleoidea</taxon>
        <taxon>Octopodiformes</taxon>
        <taxon>Octopoda</taxon>
        <taxon>Incirrata</taxon>
        <taxon>Octopodidae</taxon>
        <taxon>Octopus</taxon>
    </lineage>
</organism>
<dbReference type="Gene3D" id="2.30.230.10">
    <property type="entry name" value="Lipovitellin, beta-sheet shell regions, chain A"/>
    <property type="match status" value="1"/>
</dbReference>
<evidence type="ECO:0000313" key="5">
    <source>
        <dbReference type="Proteomes" id="UP000515154"/>
    </source>
</evidence>
<evidence type="ECO:0000256" key="3">
    <source>
        <dbReference type="SAM" id="SignalP"/>
    </source>
</evidence>
<gene>
    <name evidence="6" type="primary">LOC115227323</name>
</gene>
<accession>A0A6P7TVV5</accession>
<dbReference type="PANTHER" id="PTHR23345:SF15">
    <property type="entry name" value="VITELLOGENIN 1-RELATED"/>
    <property type="match status" value="1"/>
</dbReference>
<dbReference type="PANTHER" id="PTHR23345">
    <property type="entry name" value="VITELLOGENIN-RELATED"/>
    <property type="match status" value="1"/>
</dbReference>
<dbReference type="SUPFAM" id="SSF56968">
    <property type="entry name" value="Lipovitellin-phosvitin complex, beta-sheet shell regions"/>
    <property type="match status" value="1"/>
</dbReference>
<dbReference type="InterPro" id="IPR001747">
    <property type="entry name" value="Vitellogenin_N"/>
</dbReference>
<feature type="chain" id="PRO_5027902509" evidence="3">
    <location>
        <begin position="20"/>
        <end position="220"/>
    </location>
</feature>
<dbReference type="Pfam" id="PF01347">
    <property type="entry name" value="Vitellogenin_N"/>
    <property type="match status" value="1"/>
</dbReference>
<keyword evidence="5" id="KW-1185">Reference proteome</keyword>
<evidence type="ECO:0000256" key="2">
    <source>
        <dbReference type="ARBA" id="ARBA00022761"/>
    </source>
</evidence>
<dbReference type="Proteomes" id="UP000515154">
    <property type="component" value="Unplaced"/>
</dbReference>
<name>A0A6P7TVV5_9MOLL</name>
<dbReference type="InterPro" id="IPR015819">
    <property type="entry name" value="Lipid_transp_b-sht_shell"/>
</dbReference>